<organism evidence="2 3">
    <name type="scientific">Christiangramia antarctica</name>
    <dbReference type="NCBI Taxonomy" id="2058158"/>
    <lineage>
        <taxon>Bacteria</taxon>
        <taxon>Pseudomonadati</taxon>
        <taxon>Bacteroidota</taxon>
        <taxon>Flavobacteriia</taxon>
        <taxon>Flavobacteriales</taxon>
        <taxon>Flavobacteriaceae</taxon>
        <taxon>Christiangramia</taxon>
    </lineage>
</organism>
<reference evidence="3" key="1">
    <citation type="journal article" date="2019" name="Int. J. Syst. Evol. Microbiol.">
        <title>The Global Catalogue of Microorganisms (GCM) 10K type strain sequencing project: providing services to taxonomists for standard genome sequencing and annotation.</title>
        <authorList>
            <consortium name="The Broad Institute Genomics Platform"/>
            <consortium name="The Broad Institute Genome Sequencing Center for Infectious Disease"/>
            <person name="Wu L."/>
            <person name="Ma J."/>
        </authorList>
    </citation>
    <scope>NUCLEOTIDE SEQUENCE [LARGE SCALE GENOMIC DNA]</scope>
    <source>
        <strain evidence="3">KCTC 52925</strain>
    </source>
</reference>
<name>A0ABW5X5G6_9FLAO</name>
<dbReference type="RefSeq" id="WP_251742145.1">
    <property type="nucleotide sequence ID" value="NZ_JBHUOJ010000010.1"/>
</dbReference>
<keyword evidence="1" id="KW-1133">Transmembrane helix</keyword>
<gene>
    <name evidence="2" type="ORF">ACFSYS_06030</name>
</gene>
<comment type="caution">
    <text evidence="2">The sequence shown here is derived from an EMBL/GenBank/DDBJ whole genome shotgun (WGS) entry which is preliminary data.</text>
</comment>
<evidence type="ECO:0000313" key="2">
    <source>
        <dbReference type="EMBL" id="MFD2832841.1"/>
    </source>
</evidence>
<dbReference type="Proteomes" id="UP001597438">
    <property type="component" value="Unassembled WGS sequence"/>
</dbReference>
<dbReference type="EMBL" id="JBHUOJ010000010">
    <property type="protein sequence ID" value="MFD2832841.1"/>
    <property type="molecule type" value="Genomic_DNA"/>
</dbReference>
<evidence type="ECO:0000313" key="3">
    <source>
        <dbReference type="Proteomes" id="UP001597438"/>
    </source>
</evidence>
<sequence>MSFKTMLKSLNFWKSVFWLGFSFLILYNIISMLFEYGSFDFSLYFSERTENGKLLRFIIGQFLAAFAYGFILSLGQFRINQKKQ</sequence>
<accession>A0ABW5X5G6</accession>
<keyword evidence="3" id="KW-1185">Reference proteome</keyword>
<feature type="transmembrane region" description="Helical" evidence="1">
    <location>
        <begin position="54"/>
        <end position="74"/>
    </location>
</feature>
<keyword evidence="1" id="KW-0472">Membrane</keyword>
<proteinExistence type="predicted"/>
<evidence type="ECO:0000256" key="1">
    <source>
        <dbReference type="SAM" id="Phobius"/>
    </source>
</evidence>
<feature type="transmembrane region" description="Helical" evidence="1">
    <location>
        <begin position="12"/>
        <end position="34"/>
    </location>
</feature>
<keyword evidence="1" id="KW-0812">Transmembrane</keyword>
<protein>
    <submittedName>
        <fullName evidence="2">Uncharacterized protein</fullName>
    </submittedName>
</protein>